<dbReference type="Pfam" id="PF00378">
    <property type="entry name" value="ECH_1"/>
    <property type="match status" value="1"/>
</dbReference>
<evidence type="ECO:0000313" key="2">
    <source>
        <dbReference type="EMBL" id="MDT0594187.1"/>
    </source>
</evidence>
<evidence type="ECO:0000256" key="1">
    <source>
        <dbReference type="ARBA" id="ARBA00005254"/>
    </source>
</evidence>
<dbReference type="Proteomes" id="UP001253545">
    <property type="component" value="Unassembled WGS sequence"/>
</dbReference>
<dbReference type="RefSeq" id="WP_311367669.1">
    <property type="nucleotide sequence ID" value="NZ_JAVRHX010000001.1"/>
</dbReference>
<comment type="caution">
    <text evidence="2">The sequence shown here is derived from an EMBL/GenBank/DDBJ whole genome shotgun (WGS) entry which is preliminary data.</text>
</comment>
<gene>
    <name evidence="2" type="ORF">RM552_04955</name>
</gene>
<protein>
    <submittedName>
        <fullName evidence="2">Enoyl-CoA hydratase/isomerase family protein</fullName>
    </submittedName>
</protein>
<keyword evidence="3" id="KW-1185">Reference proteome</keyword>
<dbReference type="Gene3D" id="1.10.12.10">
    <property type="entry name" value="Lyase 2-enoyl-coa Hydratase, Chain A, domain 2"/>
    <property type="match status" value="1"/>
</dbReference>
<sequence>MQKVIYTVENQVAKVTLNRPSLHNAFDEEVISDLIKCFDDAQINQDVRVLILQSEGKTFSAGADLQWMQKMAGYTHAENLADAKNLALMLHKLFTLKKPTIARIQGAAFGGAVGLIACCDIAIASKLSKYCLSEVKLGLLPATISPYVINAVGARYAKRLFMTAEVISARRARRIGLISETVSEEELDEEINAIVDKILKNGPNAVSLSKSLVNEIQHLPINNNLMDMTSHTIANARTSVEGQEGIQAFLQKRSPNWVNKDD</sequence>
<dbReference type="InterPro" id="IPR014748">
    <property type="entry name" value="Enoyl-CoA_hydra_C"/>
</dbReference>
<reference evidence="2 3" key="1">
    <citation type="submission" date="2023-09" db="EMBL/GenBank/DDBJ databases">
        <authorList>
            <person name="Rey-Velasco X."/>
        </authorList>
    </citation>
    <scope>NUCLEOTIDE SEQUENCE [LARGE SCALE GENOMIC DNA]</scope>
    <source>
        <strain evidence="2 3">P117</strain>
    </source>
</reference>
<dbReference type="Gene3D" id="3.90.226.10">
    <property type="entry name" value="2-enoyl-CoA Hydratase, Chain A, domain 1"/>
    <property type="match status" value="1"/>
</dbReference>
<evidence type="ECO:0000313" key="3">
    <source>
        <dbReference type="Proteomes" id="UP001253545"/>
    </source>
</evidence>
<dbReference type="InterPro" id="IPR051683">
    <property type="entry name" value="Enoyl-CoA_Hydratase/Isomerase"/>
</dbReference>
<dbReference type="InterPro" id="IPR001753">
    <property type="entry name" value="Enoyl-CoA_hydra/iso"/>
</dbReference>
<name>A0ABU2ZRX2_9ALTE</name>
<accession>A0ABU2ZRX2</accession>
<dbReference type="InterPro" id="IPR029045">
    <property type="entry name" value="ClpP/crotonase-like_dom_sf"/>
</dbReference>
<proteinExistence type="inferred from homology"/>
<dbReference type="PANTHER" id="PTHR42964:SF1">
    <property type="entry name" value="POLYKETIDE BIOSYNTHESIS ENOYL-COA HYDRATASE PKSH-RELATED"/>
    <property type="match status" value="1"/>
</dbReference>
<organism evidence="2 3">
    <name type="scientific">Glaciecola petra</name>
    <dbReference type="NCBI Taxonomy" id="3075602"/>
    <lineage>
        <taxon>Bacteria</taxon>
        <taxon>Pseudomonadati</taxon>
        <taxon>Pseudomonadota</taxon>
        <taxon>Gammaproteobacteria</taxon>
        <taxon>Alteromonadales</taxon>
        <taxon>Alteromonadaceae</taxon>
        <taxon>Glaciecola</taxon>
    </lineage>
</organism>
<dbReference type="PANTHER" id="PTHR42964">
    <property type="entry name" value="ENOYL-COA HYDRATASE"/>
    <property type="match status" value="1"/>
</dbReference>
<comment type="similarity">
    <text evidence="1">Belongs to the enoyl-CoA hydratase/isomerase family.</text>
</comment>
<dbReference type="CDD" id="cd06558">
    <property type="entry name" value="crotonase-like"/>
    <property type="match status" value="1"/>
</dbReference>
<dbReference type="EMBL" id="JAVRHX010000001">
    <property type="protein sequence ID" value="MDT0594187.1"/>
    <property type="molecule type" value="Genomic_DNA"/>
</dbReference>
<dbReference type="SUPFAM" id="SSF52096">
    <property type="entry name" value="ClpP/crotonase"/>
    <property type="match status" value="1"/>
</dbReference>